<feature type="domain" description="AB hydrolase-1" evidence="1">
    <location>
        <begin position="3"/>
        <end position="218"/>
    </location>
</feature>
<sequence>MDVILLGGLWLTPDVWREVAEGISARGHRAVPVALPGQGDGNEAATLADQLAAAVTAVDAAEGRALVVGHSAASTLAWLAADRRPEQVAGVGLIGGFPSSDGSAYADFFEPVDGLMDFPGWAPFEGPDSVDLDESTRAAMETAMVPVPVGVSRGIVEYADPRRTTVPVTLICPEFGPDDAREWIAAGDVPELSAVDALDYVDIDSGHWPMVSAPQALATIIADLADRHTATG</sequence>
<dbReference type="InterPro" id="IPR000073">
    <property type="entry name" value="AB_hydrolase_1"/>
</dbReference>
<dbReference type="OrthoDB" id="9773549at2"/>
<keyword evidence="3" id="KW-1185">Reference proteome</keyword>
<dbReference type="Pfam" id="PF12697">
    <property type="entry name" value="Abhydrolase_6"/>
    <property type="match status" value="1"/>
</dbReference>
<keyword evidence="2" id="KW-0378">Hydrolase</keyword>
<gene>
    <name evidence="2" type="ORF">FNH13_12095</name>
</gene>
<reference evidence="2 3" key="1">
    <citation type="submission" date="2019-07" db="EMBL/GenBank/DDBJ databases">
        <title>complete genome sequencing of Ornithinimicrobium sp. H23M54.</title>
        <authorList>
            <person name="Bae J.-W."/>
            <person name="Lee S.-Y."/>
        </authorList>
    </citation>
    <scope>NUCLEOTIDE SEQUENCE [LARGE SCALE GENOMIC DNA]</scope>
    <source>
        <strain evidence="2 3">H23M54</strain>
    </source>
</reference>
<dbReference type="EMBL" id="CP041616">
    <property type="protein sequence ID" value="QDO88972.1"/>
    <property type="molecule type" value="Genomic_DNA"/>
</dbReference>
<dbReference type="Proteomes" id="UP000315395">
    <property type="component" value="Chromosome"/>
</dbReference>
<evidence type="ECO:0000259" key="1">
    <source>
        <dbReference type="Pfam" id="PF12697"/>
    </source>
</evidence>
<dbReference type="Gene3D" id="3.40.50.1820">
    <property type="entry name" value="alpha/beta hydrolase"/>
    <property type="match status" value="1"/>
</dbReference>
<dbReference type="InterPro" id="IPR029058">
    <property type="entry name" value="AB_hydrolase_fold"/>
</dbReference>
<protein>
    <submittedName>
        <fullName evidence="2">Alpha/beta hydrolase</fullName>
    </submittedName>
</protein>
<proteinExistence type="predicted"/>
<dbReference type="GO" id="GO:0016787">
    <property type="term" value="F:hydrolase activity"/>
    <property type="evidence" value="ECO:0007669"/>
    <property type="project" value="UniProtKB-KW"/>
</dbReference>
<evidence type="ECO:0000313" key="2">
    <source>
        <dbReference type="EMBL" id="QDO88972.1"/>
    </source>
</evidence>
<dbReference type="AlphaFoldDB" id="A0A516GBU6"/>
<dbReference type="SUPFAM" id="SSF53474">
    <property type="entry name" value="alpha/beta-Hydrolases"/>
    <property type="match status" value="1"/>
</dbReference>
<dbReference type="KEGG" id="orz:FNH13_12095"/>
<evidence type="ECO:0000313" key="3">
    <source>
        <dbReference type="Proteomes" id="UP000315395"/>
    </source>
</evidence>
<accession>A0A516GBU6</accession>
<organism evidence="2 3">
    <name type="scientific">Ornithinimicrobium ciconiae</name>
    <dbReference type="NCBI Taxonomy" id="2594265"/>
    <lineage>
        <taxon>Bacteria</taxon>
        <taxon>Bacillati</taxon>
        <taxon>Actinomycetota</taxon>
        <taxon>Actinomycetes</taxon>
        <taxon>Micrococcales</taxon>
        <taxon>Ornithinimicrobiaceae</taxon>
        <taxon>Ornithinimicrobium</taxon>
    </lineage>
</organism>
<name>A0A516GBU6_9MICO</name>
<dbReference type="RefSeq" id="WP_143783649.1">
    <property type="nucleotide sequence ID" value="NZ_CP041616.1"/>
</dbReference>